<name>A0A010R4C0_9PEZI</name>
<proteinExistence type="predicted"/>
<feature type="compositionally biased region" description="Low complexity" evidence="1">
    <location>
        <begin position="85"/>
        <end position="95"/>
    </location>
</feature>
<dbReference type="eggNOG" id="ENOG502RAD4">
    <property type="taxonomic scope" value="Eukaryota"/>
</dbReference>
<evidence type="ECO:0000313" key="3">
    <source>
        <dbReference type="Proteomes" id="UP000020467"/>
    </source>
</evidence>
<feature type="compositionally biased region" description="Low complexity" evidence="1">
    <location>
        <begin position="241"/>
        <end position="264"/>
    </location>
</feature>
<evidence type="ECO:0000256" key="1">
    <source>
        <dbReference type="SAM" id="MobiDB-lite"/>
    </source>
</evidence>
<dbReference type="HOGENOM" id="CLU_874378_0_0_1"/>
<feature type="compositionally biased region" description="Polar residues" evidence="1">
    <location>
        <begin position="221"/>
        <end position="237"/>
    </location>
</feature>
<dbReference type="Proteomes" id="UP000020467">
    <property type="component" value="Unassembled WGS sequence"/>
</dbReference>
<keyword evidence="3" id="KW-1185">Reference proteome</keyword>
<accession>A0A010R4C0</accession>
<dbReference type="EMBL" id="JARH01000224">
    <property type="protein sequence ID" value="EXF83585.1"/>
    <property type="molecule type" value="Genomic_DNA"/>
</dbReference>
<feature type="region of interest" description="Disordered" evidence="1">
    <location>
        <begin position="85"/>
        <end position="116"/>
    </location>
</feature>
<dbReference type="OrthoDB" id="4847120at2759"/>
<dbReference type="AlphaFoldDB" id="A0A010R4C0"/>
<reference evidence="2 3" key="1">
    <citation type="submission" date="2014-02" db="EMBL/GenBank/DDBJ databases">
        <title>The genome sequence of Colletotrichum fioriniae PJ7.</title>
        <authorList>
            <person name="Baroncelli R."/>
            <person name="Thon M.R."/>
        </authorList>
    </citation>
    <scope>NUCLEOTIDE SEQUENCE [LARGE SCALE GENOMIC DNA]</scope>
    <source>
        <strain evidence="2 3">PJ7</strain>
    </source>
</reference>
<sequence length="318" mass="33576">MFFSCRAKQPAPPPPRPHCVYSGCVHKVLKCEAPAKAKRILSIFCKDHACRSRTGEKMCTNPKQPGLSKYCEDPIWEKTAAATARAVPTSASSPTQTRTGHIAKATPAQPTDATISEPPTLKCAASIRPSALSLPAVIRASATDSTVLVTAAPIRTATALSTEATGAEITGSARPRGAFHRELSRPVEHMRKFAGSTPATPKPVPNQQQTSRTPRSHHTNRASAWRTSAQQAQSALTPRNPLAAAARSTPACTRPARPRAPTIRSLSPRASSVRAMSAGLPDVMTPRDRTGVSATRSTPASFPDVPPRVASAPAGNPE</sequence>
<organism evidence="2 3">
    <name type="scientific">Colletotrichum fioriniae PJ7</name>
    <dbReference type="NCBI Taxonomy" id="1445577"/>
    <lineage>
        <taxon>Eukaryota</taxon>
        <taxon>Fungi</taxon>
        <taxon>Dikarya</taxon>
        <taxon>Ascomycota</taxon>
        <taxon>Pezizomycotina</taxon>
        <taxon>Sordariomycetes</taxon>
        <taxon>Hypocreomycetidae</taxon>
        <taxon>Glomerellales</taxon>
        <taxon>Glomerellaceae</taxon>
        <taxon>Colletotrichum</taxon>
        <taxon>Colletotrichum acutatum species complex</taxon>
    </lineage>
</organism>
<comment type="caution">
    <text evidence="2">The sequence shown here is derived from an EMBL/GenBank/DDBJ whole genome shotgun (WGS) entry which is preliminary data.</text>
</comment>
<protein>
    <submittedName>
        <fullName evidence="2">Uncharacterized protein</fullName>
    </submittedName>
</protein>
<evidence type="ECO:0000313" key="2">
    <source>
        <dbReference type="EMBL" id="EXF83585.1"/>
    </source>
</evidence>
<dbReference type="KEGG" id="cfj:CFIO01_00727"/>
<gene>
    <name evidence="2" type="ORF">CFIO01_00727</name>
</gene>
<feature type="region of interest" description="Disordered" evidence="1">
    <location>
        <begin position="193"/>
        <end position="318"/>
    </location>
</feature>